<gene>
    <name evidence="2" type="ORF">EWM64_g4530</name>
</gene>
<evidence type="ECO:0000256" key="1">
    <source>
        <dbReference type="SAM" id="SignalP"/>
    </source>
</evidence>
<dbReference type="Proteomes" id="UP000298061">
    <property type="component" value="Unassembled WGS sequence"/>
</dbReference>
<sequence>MRAVNRRVALAFSLLLPLIFDRLLLHHVQQREYQHLDHARSVEILQVLVLPKAPITKPVLFSLMHQNTTIAAGNQADGDVPSKGLGVGAEKDISMPVASDTAAAAAIASVGVTAERESSVPIASGSVAAVQAAPPSVTEEDTLSPIIRPLRALPKPVVHTYAEIFSWDDPSDDFYIGTQPQEYPPYGGIQHLFKAKGKHKADPPVYIKSEEEDAK</sequence>
<accession>A0A4Z0A189</accession>
<reference evidence="2 3" key="1">
    <citation type="submission" date="2019-02" db="EMBL/GenBank/DDBJ databases">
        <title>Genome sequencing of the rare red list fungi Hericium alpestre (H. flagellum).</title>
        <authorList>
            <person name="Buettner E."/>
            <person name="Kellner H."/>
        </authorList>
    </citation>
    <scope>NUCLEOTIDE SEQUENCE [LARGE SCALE GENOMIC DNA]</scope>
    <source>
        <strain evidence="2 3">DSM 108284</strain>
    </source>
</reference>
<dbReference type="EMBL" id="SFCI01000493">
    <property type="protein sequence ID" value="TFY79488.1"/>
    <property type="molecule type" value="Genomic_DNA"/>
</dbReference>
<feature type="chain" id="PRO_5021273645" evidence="1">
    <location>
        <begin position="31"/>
        <end position="215"/>
    </location>
</feature>
<keyword evidence="1" id="KW-0732">Signal</keyword>
<proteinExistence type="predicted"/>
<feature type="signal peptide" evidence="1">
    <location>
        <begin position="1"/>
        <end position="30"/>
    </location>
</feature>
<dbReference type="AlphaFoldDB" id="A0A4Z0A189"/>
<name>A0A4Z0A189_9AGAM</name>
<evidence type="ECO:0000313" key="2">
    <source>
        <dbReference type="EMBL" id="TFY79488.1"/>
    </source>
</evidence>
<organism evidence="2 3">
    <name type="scientific">Hericium alpestre</name>
    <dbReference type="NCBI Taxonomy" id="135208"/>
    <lineage>
        <taxon>Eukaryota</taxon>
        <taxon>Fungi</taxon>
        <taxon>Dikarya</taxon>
        <taxon>Basidiomycota</taxon>
        <taxon>Agaricomycotina</taxon>
        <taxon>Agaricomycetes</taxon>
        <taxon>Russulales</taxon>
        <taxon>Hericiaceae</taxon>
        <taxon>Hericium</taxon>
    </lineage>
</organism>
<protein>
    <submittedName>
        <fullName evidence="2">Uncharacterized protein</fullName>
    </submittedName>
</protein>
<keyword evidence="3" id="KW-1185">Reference proteome</keyword>
<comment type="caution">
    <text evidence="2">The sequence shown here is derived from an EMBL/GenBank/DDBJ whole genome shotgun (WGS) entry which is preliminary data.</text>
</comment>
<evidence type="ECO:0000313" key="3">
    <source>
        <dbReference type="Proteomes" id="UP000298061"/>
    </source>
</evidence>